<dbReference type="InterPro" id="IPR015797">
    <property type="entry name" value="NUDIX_hydrolase-like_dom_sf"/>
</dbReference>
<dbReference type="PANTHER" id="PTHR21340:SF7">
    <property type="entry name" value="NUDIX HYDROLASE DOMAIN-CONTAINING PROTEIN"/>
    <property type="match status" value="1"/>
</dbReference>
<reference evidence="4 5" key="1">
    <citation type="submission" date="2016-08" db="EMBL/GenBank/DDBJ databases">
        <authorList>
            <person name="Seilhamer J.J."/>
        </authorList>
    </citation>
    <scope>NUCLEOTIDE SEQUENCE [LARGE SCALE GENOMIC DNA]</scope>
    <source>
        <strain evidence="4 5">P1-7</strain>
    </source>
</reference>
<dbReference type="EMBL" id="FMAF01000038">
    <property type="protein sequence ID" value="SCB51236.1"/>
    <property type="molecule type" value="Genomic_DNA"/>
</dbReference>
<dbReference type="OrthoDB" id="954553at2"/>
<protein>
    <submittedName>
        <fullName evidence="4">Predicted NTP pyrophosphohydrolase, NUDIX family</fullName>
    </submittedName>
</protein>
<feature type="domain" description="Nudix hydrolase" evidence="3">
    <location>
        <begin position="1"/>
        <end position="148"/>
    </location>
</feature>
<dbReference type="GO" id="GO:0006754">
    <property type="term" value="P:ATP biosynthetic process"/>
    <property type="evidence" value="ECO:0007669"/>
    <property type="project" value="TreeGrafter"/>
</dbReference>
<evidence type="ECO:0000256" key="1">
    <source>
        <dbReference type="ARBA" id="ARBA00001946"/>
    </source>
</evidence>
<dbReference type="AlphaFoldDB" id="A0A1C3XGM3"/>
<dbReference type="Pfam" id="PF00293">
    <property type="entry name" value="NUDIX"/>
    <property type="match status" value="1"/>
</dbReference>
<dbReference type="InterPro" id="IPR051325">
    <property type="entry name" value="Nudix_hydrolase_domain"/>
</dbReference>
<evidence type="ECO:0000313" key="4">
    <source>
        <dbReference type="EMBL" id="SCB51236.1"/>
    </source>
</evidence>
<gene>
    <name evidence="4" type="ORF">GA0061101_1387</name>
</gene>
<dbReference type="PROSITE" id="PS51462">
    <property type="entry name" value="NUDIX"/>
    <property type="match status" value="1"/>
</dbReference>
<dbReference type="PANTHER" id="PTHR21340">
    <property type="entry name" value="DIADENOSINE 5,5-P1,P4-TETRAPHOSPHATE PYROPHOSPHOHYDROLASE MUTT"/>
    <property type="match status" value="1"/>
</dbReference>
<comment type="cofactor">
    <cofactor evidence="1">
        <name>Mg(2+)</name>
        <dbReference type="ChEBI" id="CHEBI:18420"/>
    </cofactor>
</comment>
<dbReference type="InterPro" id="IPR000086">
    <property type="entry name" value="NUDIX_hydrolase_dom"/>
</dbReference>
<dbReference type="SUPFAM" id="SSF55811">
    <property type="entry name" value="Nudix"/>
    <property type="match status" value="1"/>
</dbReference>
<name>A0A1C3XGM3_9HYPH</name>
<evidence type="ECO:0000313" key="5">
    <source>
        <dbReference type="Proteomes" id="UP000199205"/>
    </source>
</evidence>
<accession>A0A1C3XGM3</accession>
<dbReference type="PROSITE" id="PS00893">
    <property type="entry name" value="NUDIX_BOX"/>
    <property type="match status" value="1"/>
</dbReference>
<evidence type="ECO:0000256" key="2">
    <source>
        <dbReference type="ARBA" id="ARBA00022801"/>
    </source>
</evidence>
<evidence type="ECO:0000259" key="3">
    <source>
        <dbReference type="PROSITE" id="PS51462"/>
    </source>
</evidence>
<dbReference type="CDD" id="cd04662">
    <property type="entry name" value="NUDIX_Hydrolase"/>
    <property type="match status" value="1"/>
</dbReference>
<dbReference type="Proteomes" id="UP000199205">
    <property type="component" value="Unassembled WGS sequence"/>
</dbReference>
<proteinExistence type="predicted"/>
<dbReference type="GO" id="GO:0004081">
    <property type="term" value="F:bis(5'-nucleosyl)-tetraphosphatase (asymmetrical) activity"/>
    <property type="evidence" value="ECO:0007669"/>
    <property type="project" value="TreeGrafter"/>
</dbReference>
<dbReference type="RefSeq" id="WP_047561961.1">
    <property type="nucleotide sequence ID" value="NZ_FMAF01000038.1"/>
</dbReference>
<dbReference type="GO" id="GO:0006167">
    <property type="term" value="P:AMP biosynthetic process"/>
    <property type="evidence" value="ECO:0007669"/>
    <property type="project" value="TreeGrafter"/>
</dbReference>
<sequence>MKKSAGILMYKKAQDGILVLLVHPGGPFWRKRDDGAWSIPKGEYGEAEAPEAAARREFAEETGSAPEGALQPLGELRQKSGKTVTAFALEGVFDTSCLHSNLFEIEWPPRSGRFESFPEIDRAEWFTLSEAGQKIVGGQRPFLERLERLHCPGAQGTVSQTDGR</sequence>
<dbReference type="Gene3D" id="3.90.79.10">
    <property type="entry name" value="Nucleoside Triphosphate Pyrophosphohydrolase"/>
    <property type="match status" value="1"/>
</dbReference>
<dbReference type="InterPro" id="IPR020084">
    <property type="entry name" value="NUDIX_hydrolase_CS"/>
</dbReference>
<organism evidence="4 5">
    <name type="scientific">Rhizobium lusitanum</name>
    <dbReference type="NCBI Taxonomy" id="293958"/>
    <lineage>
        <taxon>Bacteria</taxon>
        <taxon>Pseudomonadati</taxon>
        <taxon>Pseudomonadota</taxon>
        <taxon>Alphaproteobacteria</taxon>
        <taxon>Hyphomicrobiales</taxon>
        <taxon>Rhizobiaceae</taxon>
        <taxon>Rhizobium/Agrobacterium group</taxon>
        <taxon>Rhizobium</taxon>
    </lineage>
</organism>
<keyword evidence="2 4" id="KW-0378">Hydrolase</keyword>